<evidence type="ECO:0000256" key="3">
    <source>
        <dbReference type="ARBA" id="ARBA00022448"/>
    </source>
</evidence>
<dbReference type="Proteomes" id="UP000230002">
    <property type="component" value="Unassembled WGS sequence"/>
</dbReference>
<protein>
    <submittedName>
        <fullName evidence="11">Transporter</fullName>
    </submittedName>
</protein>
<evidence type="ECO:0000259" key="10">
    <source>
        <dbReference type="Pfam" id="PF01699"/>
    </source>
</evidence>
<dbReference type="PANTHER" id="PTHR31503">
    <property type="entry name" value="VACUOLAR CALCIUM ION TRANSPORTER"/>
    <property type="match status" value="1"/>
</dbReference>
<evidence type="ECO:0000256" key="1">
    <source>
        <dbReference type="ARBA" id="ARBA00004127"/>
    </source>
</evidence>
<dbReference type="PANTHER" id="PTHR31503:SF20">
    <property type="entry name" value="CA(2+)_H(+) EXCHANGER, PUTATIVE (EUROFUNG)-RELATED"/>
    <property type="match status" value="1"/>
</dbReference>
<evidence type="ECO:0000256" key="2">
    <source>
        <dbReference type="ARBA" id="ARBA00008170"/>
    </source>
</evidence>
<evidence type="ECO:0000313" key="11">
    <source>
        <dbReference type="EMBL" id="PIL35676.1"/>
    </source>
</evidence>
<evidence type="ECO:0000256" key="4">
    <source>
        <dbReference type="ARBA" id="ARBA00022692"/>
    </source>
</evidence>
<reference evidence="11 12" key="1">
    <citation type="journal article" date="2015" name="Sci. Rep.">
        <title>Chromosome-level genome map provides insights into diverse defense mechanisms in the medicinal fungus Ganoderma sinense.</title>
        <authorList>
            <person name="Zhu Y."/>
            <person name="Xu J."/>
            <person name="Sun C."/>
            <person name="Zhou S."/>
            <person name="Xu H."/>
            <person name="Nelson D.R."/>
            <person name="Qian J."/>
            <person name="Song J."/>
            <person name="Luo H."/>
            <person name="Xiang L."/>
            <person name="Li Y."/>
            <person name="Xu Z."/>
            <person name="Ji A."/>
            <person name="Wang L."/>
            <person name="Lu S."/>
            <person name="Hayward A."/>
            <person name="Sun W."/>
            <person name="Li X."/>
            <person name="Schwartz D.C."/>
            <person name="Wang Y."/>
            <person name="Chen S."/>
        </authorList>
    </citation>
    <scope>NUCLEOTIDE SEQUENCE [LARGE SCALE GENOMIC DNA]</scope>
    <source>
        <strain evidence="11 12">ZZ0214-1</strain>
    </source>
</reference>
<feature type="transmembrane region" description="Helical" evidence="9">
    <location>
        <begin position="651"/>
        <end position="677"/>
    </location>
</feature>
<feature type="region of interest" description="Disordered" evidence="8">
    <location>
        <begin position="476"/>
        <end position="580"/>
    </location>
</feature>
<organism evidence="11 12">
    <name type="scientific">Ganoderma sinense ZZ0214-1</name>
    <dbReference type="NCBI Taxonomy" id="1077348"/>
    <lineage>
        <taxon>Eukaryota</taxon>
        <taxon>Fungi</taxon>
        <taxon>Dikarya</taxon>
        <taxon>Basidiomycota</taxon>
        <taxon>Agaricomycotina</taxon>
        <taxon>Agaricomycetes</taxon>
        <taxon>Polyporales</taxon>
        <taxon>Polyporaceae</taxon>
        <taxon>Ganoderma</taxon>
    </lineage>
</organism>
<evidence type="ECO:0000256" key="8">
    <source>
        <dbReference type="SAM" id="MobiDB-lite"/>
    </source>
</evidence>
<keyword evidence="7 9" id="KW-0472">Membrane</keyword>
<dbReference type="GO" id="GO:0012505">
    <property type="term" value="C:endomembrane system"/>
    <property type="evidence" value="ECO:0007669"/>
    <property type="project" value="UniProtKB-SubCell"/>
</dbReference>
<dbReference type="GO" id="GO:0006874">
    <property type="term" value="P:intracellular calcium ion homeostasis"/>
    <property type="evidence" value="ECO:0007669"/>
    <property type="project" value="TreeGrafter"/>
</dbReference>
<feature type="transmembrane region" description="Helical" evidence="9">
    <location>
        <begin position="689"/>
        <end position="706"/>
    </location>
</feature>
<evidence type="ECO:0000256" key="9">
    <source>
        <dbReference type="SAM" id="Phobius"/>
    </source>
</evidence>
<proteinExistence type="inferred from homology"/>
<feature type="region of interest" description="Disordered" evidence="8">
    <location>
        <begin position="1"/>
        <end position="70"/>
    </location>
</feature>
<feature type="domain" description="Sodium/calcium exchanger membrane region" evidence="10">
    <location>
        <begin position="150"/>
        <end position="315"/>
    </location>
</feature>
<comment type="similarity">
    <text evidence="2">Belongs to the Ca(2+):cation antiporter (CaCA) (TC 2.A.19) family.</text>
</comment>
<feature type="transmembrane region" description="Helical" evidence="9">
    <location>
        <begin position="584"/>
        <end position="602"/>
    </location>
</feature>
<evidence type="ECO:0000256" key="7">
    <source>
        <dbReference type="ARBA" id="ARBA00023136"/>
    </source>
</evidence>
<evidence type="ECO:0000313" key="12">
    <source>
        <dbReference type="Proteomes" id="UP000230002"/>
    </source>
</evidence>
<dbReference type="EMBL" id="AYKW01000003">
    <property type="protein sequence ID" value="PIL35676.1"/>
    <property type="molecule type" value="Genomic_DNA"/>
</dbReference>
<feature type="transmembrane region" description="Helical" evidence="9">
    <location>
        <begin position="213"/>
        <end position="236"/>
    </location>
</feature>
<evidence type="ECO:0000256" key="6">
    <source>
        <dbReference type="ARBA" id="ARBA00023065"/>
    </source>
</evidence>
<keyword evidence="4 9" id="KW-0812">Transmembrane</keyword>
<comment type="subcellular location">
    <subcellularLocation>
        <location evidence="1">Endomembrane system</location>
        <topology evidence="1">Multi-pass membrane protein</topology>
    </subcellularLocation>
</comment>
<feature type="transmembrane region" description="Helical" evidence="9">
    <location>
        <begin position="120"/>
        <end position="142"/>
    </location>
</feature>
<dbReference type="STRING" id="1077348.A0A2G8SPH6"/>
<dbReference type="AlphaFoldDB" id="A0A2G8SPH6"/>
<sequence length="753" mass="81620">MLTHSSTRDPLAPFNIDAGLSPSPSDDKCSTHLKPQVPFPVMSRPPTRASTASYSSTMPLNSDRPPSDQPRSLVQKFFGLKQKAKTAFDSEAQHLGYPPYDKGGGAHEAPRIGFWHGWRLIVLGSWLNLLILMLPVAGILKMTTASETLIFVACLFAMIPLIKLHDLATGIVSRRIGGSKTGLLNSSLSNIVELVIATTALHKCELRVVQSSLIGAMLSKLLLVLGMCFFAGGIRFSEQGFDSTATQIHSSLLSISVGAVLLPAAFHFALSYSNQDKGEAQTTLKEQKADILRMSHGVAIVLLFIYISYLIFQLWSHTHLYQDNRQPSARLPAAASVHTATTRLREKSSSIYGRVANARSLENFRRASIQTFRTLSHHDKSPPSSRAPSPGGSSLKPNSPSEISEIARDLGDTPMGGPGSFLRSHAHVYTGSLTSSDGRLSPFTSSSQVTLSNPIALPGESTVRLVPSKQDQFVIRRASSSDSDRSTQDAPVSRPASDVFDSDDERGRRQDARGRSRTPISDVLSAYYSESLKGNSDDGGGKRMSPINLTPGPAWHKERVVESPTEYPPSSPVSTAPGPQQPEMSWPLTLFLLTAVTVLVAVNAEWLVDSMDHLSPLISKEWIGLILLPTVSVMAECVTAVNVAAQDQLTLSISVAVGSTIQTALFVIPCMVILGWILDKPLALLFDPFESVVLYISVHTMGYVVADGKSNWLEGVILMCLYIVIAVTFWFYPGSNFSSNLAVCTTTPFSFHV</sequence>
<dbReference type="Gene3D" id="1.20.1420.30">
    <property type="entry name" value="NCX, central ion-binding region"/>
    <property type="match status" value="2"/>
</dbReference>
<keyword evidence="12" id="KW-1185">Reference proteome</keyword>
<feature type="domain" description="Sodium/calcium exchanger membrane region" evidence="10">
    <location>
        <begin position="590"/>
        <end position="730"/>
    </location>
</feature>
<comment type="caution">
    <text evidence="11">The sequence shown here is derived from an EMBL/GenBank/DDBJ whole genome shotgun (WGS) entry which is preliminary data.</text>
</comment>
<accession>A0A2G8SPH6</accession>
<dbReference type="InterPro" id="IPR004713">
    <property type="entry name" value="CaH_exchang"/>
</dbReference>
<gene>
    <name evidence="11" type="ORF">GSI_02406</name>
</gene>
<keyword evidence="3" id="KW-0813">Transport</keyword>
<dbReference type="Pfam" id="PF01699">
    <property type="entry name" value="Na_Ca_ex"/>
    <property type="match status" value="2"/>
</dbReference>
<evidence type="ECO:0000256" key="5">
    <source>
        <dbReference type="ARBA" id="ARBA00022989"/>
    </source>
</evidence>
<keyword evidence="6" id="KW-0406">Ion transport</keyword>
<feature type="transmembrane region" description="Helical" evidence="9">
    <location>
        <begin position="622"/>
        <end position="645"/>
    </location>
</feature>
<feature type="region of interest" description="Disordered" evidence="8">
    <location>
        <begin position="433"/>
        <end position="453"/>
    </location>
</feature>
<feature type="region of interest" description="Disordered" evidence="8">
    <location>
        <begin position="372"/>
        <end position="401"/>
    </location>
</feature>
<dbReference type="InterPro" id="IPR004837">
    <property type="entry name" value="NaCa_Exmemb"/>
</dbReference>
<feature type="compositionally biased region" description="Low complexity" evidence="8">
    <location>
        <begin position="382"/>
        <end position="394"/>
    </location>
</feature>
<dbReference type="OrthoDB" id="1699231at2759"/>
<feature type="compositionally biased region" description="Polar residues" evidence="8">
    <location>
        <begin position="48"/>
        <end position="60"/>
    </location>
</feature>
<dbReference type="GO" id="GO:0015369">
    <property type="term" value="F:calcium:proton antiporter activity"/>
    <property type="evidence" value="ECO:0007669"/>
    <property type="project" value="TreeGrafter"/>
</dbReference>
<name>A0A2G8SPH6_9APHY</name>
<dbReference type="GO" id="GO:0000329">
    <property type="term" value="C:fungal-type vacuole membrane"/>
    <property type="evidence" value="ECO:0007669"/>
    <property type="project" value="TreeGrafter"/>
</dbReference>
<feature type="compositionally biased region" description="Basic and acidic residues" evidence="8">
    <location>
        <begin position="505"/>
        <end position="514"/>
    </location>
</feature>
<feature type="transmembrane region" description="Helical" evidence="9">
    <location>
        <begin position="712"/>
        <end position="732"/>
    </location>
</feature>
<keyword evidence="5 9" id="KW-1133">Transmembrane helix</keyword>
<feature type="transmembrane region" description="Helical" evidence="9">
    <location>
        <begin position="148"/>
        <end position="165"/>
    </location>
</feature>
<dbReference type="InterPro" id="IPR044880">
    <property type="entry name" value="NCX_ion-bd_dom_sf"/>
</dbReference>
<feature type="transmembrane region" description="Helical" evidence="9">
    <location>
        <begin position="291"/>
        <end position="315"/>
    </location>
</feature>
<feature type="transmembrane region" description="Helical" evidence="9">
    <location>
        <begin position="248"/>
        <end position="270"/>
    </location>
</feature>